<dbReference type="EMBL" id="AFOY02000015">
    <property type="protein sequence ID" value="EXF94126.1"/>
    <property type="molecule type" value="Genomic_DNA"/>
</dbReference>
<reference evidence="1 2" key="1">
    <citation type="journal article" date="2011" name="J. Bacteriol.">
        <title>Draft genome sequence of the polycyclic aromatic hydrocarbon-degrading, genetically engineered bioluminescent bioreporter Pseudomonas fluorescens HK44.</title>
        <authorList>
            <person name="Chauhan A."/>
            <person name="Layton A.C."/>
            <person name="Williams D.E."/>
            <person name="Smartt A.E."/>
            <person name="Ripp S."/>
            <person name="Karpinets T.V."/>
            <person name="Brown S.D."/>
            <person name="Sayler G.S."/>
        </authorList>
    </citation>
    <scope>NUCLEOTIDE SEQUENCE [LARGE SCALE GENOMIC DNA]</scope>
    <source>
        <strain evidence="1 2">HK44</strain>
    </source>
</reference>
<dbReference type="PATRIC" id="fig|1042209.11.peg.3965"/>
<evidence type="ECO:0000313" key="1">
    <source>
        <dbReference type="EMBL" id="EXF94126.1"/>
    </source>
</evidence>
<proteinExistence type="predicted"/>
<accession>A0A010RNP9</accession>
<protein>
    <submittedName>
        <fullName evidence="1">Uncharacterized protein</fullName>
    </submittedName>
</protein>
<dbReference type="HOGENOM" id="CLU_2827911_0_0_6"/>
<sequence>MKIQIRSVSHNPEIEAEVFAVRLLLDADEGHDGVFMGEVTVAIPFDSNLTFSQIEQQAIAEAKRVL</sequence>
<dbReference type="OrthoDB" id="6957631at2"/>
<comment type="caution">
    <text evidence="1">The sequence shown here is derived from an EMBL/GenBank/DDBJ whole genome shotgun (WGS) entry which is preliminary data.</text>
</comment>
<gene>
    <name evidence="1" type="ORF">HK44_007915</name>
</gene>
<dbReference type="AlphaFoldDB" id="A0A010RNP9"/>
<dbReference type="Proteomes" id="UP000022611">
    <property type="component" value="Unassembled WGS sequence"/>
</dbReference>
<name>A0A010RNP9_PSEFL</name>
<evidence type="ECO:0000313" key="2">
    <source>
        <dbReference type="Proteomes" id="UP000022611"/>
    </source>
</evidence>
<dbReference type="RefSeq" id="WP_019690144.1">
    <property type="nucleotide sequence ID" value="NZ_AFOY02000015.1"/>
</dbReference>
<organism evidence="1 2">
    <name type="scientific">Pseudomonas fluorescens HK44</name>
    <dbReference type="NCBI Taxonomy" id="1042209"/>
    <lineage>
        <taxon>Bacteria</taxon>
        <taxon>Pseudomonadati</taxon>
        <taxon>Pseudomonadota</taxon>
        <taxon>Gammaproteobacteria</taxon>
        <taxon>Pseudomonadales</taxon>
        <taxon>Pseudomonadaceae</taxon>
        <taxon>Pseudomonas</taxon>
    </lineage>
</organism>